<evidence type="ECO:0000256" key="1">
    <source>
        <dbReference type="SAM" id="MobiDB-lite"/>
    </source>
</evidence>
<feature type="region of interest" description="Disordered" evidence="1">
    <location>
        <begin position="32"/>
        <end position="85"/>
    </location>
</feature>
<name>A0ABN8IUX9_9NEOP</name>
<gene>
    <name evidence="2" type="ORF">IPOD504_LOCUS13317</name>
</gene>
<proteinExistence type="predicted"/>
<evidence type="ECO:0000313" key="3">
    <source>
        <dbReference type="Proteomes" id="UP000837857"/>
    </source>
</evidence>
<organism evidence="2 3">
    <name type="scientific">Iphiclides podalirius</name>
    <name type="common">scarce swallowtail</name>
    <dbReference type="NCBI Taxonomy" id="110791"/>
    <lineage>
        <taxon>Eukaryota</taxon>
        <taxon>Metazoa</taxon>
        <taxon>Ecdysozoa</taxon>
        <taxon>Arthropoda</taxon>
        <taxon>Hexapoda</taxon>
        <taxon>Insecta</taxon>
        <taxon>Pterygota</taxon>
        <taxon>Neoptera</taxon>
        <taxon>Endopterygota</taxon>
        <taxon>Lepidoptera</taxon>
        <taxon>Glossata</taxon>
        <taxon>Ditrysia</taxon>
        <taxon>Papilionoidea</taxon>
        <taxon>Papilionidae</taxon>
        <taxon>Papilioninae</taxon>
        <taxon>Iphiclides</taxon>
    </lineage>
</organism>
<feature type="compositionally biased region" description="Pro residues" evidence="1">
    <location>
        <begin position="70"/>
        <end position="84"/>
    </location>
</feature>
<feature type="compositionally biased region" description="Low complexity" evidence="1">
    <location>
        <begin position="55"/>
        <end position="69"/>
    </location>
</feature>
<reference evidence="2" key="1">
    <citation type="submission" date="2022-03" db="EMBL/GenBank/DDBJ databases">
        <authorList>
            <person name="Martin H S."/>
        </authorList>
    </citation>
    <scope>NUCLEOTIDE SEQUENCE</scope>
</reference>
<dbReference type="Proteomes" id="UP000837857">
    <property type="component" value="Chromosome 4"/>
</dbReference>
<protein>
    <submittedName>
        <fullName evidence="2">Uncharacterized protein</fullName>
    </submittedName>
</protein>
<dbReference type="EMBL" id="OW152816">
    <property type="protein sequence ID" value="CAH2066183.1"/>
    <property type="molecule type" value="Genomic_DNA"/>
</dbReference>
<keyword evidence="3" id="KW-1185">Reference proteome</keyword>
<accession>A0ABN8IUX9</accession>
<feature type="non-terminal residue" evidence="2">
    <location>
        <position position="1"/>
    </location>
</feature>
<evidence type="ECO:0000313" key="2">
    <source>
        <dbReference type="EMBL" id="CAH2066183.1"/>
    </source>
</evidence>
<sequence length="140" mass="14677">MSHGYGGAWLCPKGVECMLATVIAIRLTAGRPVTPRDSSAPLPSTRTRKFRSRCARGAAAARSSARRSISPPPPPTSDRAPAPPLRKIIMQLPGRPARNAPLRGSTASTQPVHTQVRSNSHAVHHDGLAASVLISPAVLG</sequence>